<feature type="region of interest" description="Disordered" evidence="1">
    <location>
        <begin position="40"/>
        <end position="62"/>
    </location>
</feature>
<sequence>MSIENPQLGWGFSKAFSFGPVIKTPFDLLKHLAVWQLQVSNKKSKGGPNEGRKELSAHPMEL</sequence>
<evidence type="ECO:0000313" key="2">
    <source>
        <dbReference type="EMBL" id="QBY28674.1"/>
    </source>
</evidence>
<evidence type="ECO:0000256" key="1">
    <source>
        <dbReference type="SAM" id="MobiDB-lite"/>
    </source>
</evidence>
<dbReference type="EMBL" id="CP038008">
    <property type="protein sequence ID" value="QBY28674.1"/>
    <property type="molecule type" value="Genomic_DNA"/>
</dbReference>
<protein>
    <submittedName>
        <fullName evidence="2">Uncharacterized protein</fullName>
    </submittedName>
</protein>
<accession>A0A482PM55</accession>
<gene>
    <name evidence="2" type="ORF">E2R62_07305</name>
</gene>
<organism evidence="2">
    <name type="scientific">Citrobacter rodentium</name>
    <dbReference type="NCBI Taxonomy" id="67825"/>
    <lineage>
        <taxon>Bacteria</taxon>
        <taxon>Pseudomonadati</taxon>
        <taxon>Pseudomonadota</taxon>
        <taxon>Gammaproteobacteria</taxon>
        <taxon>Enterobacterales</taxon>
        <taxon>Enterobacteriaceae</taxon>
        <taxon>Citrobacter</taxon>
    </lineage>
</organism>
<dbReference type="AlphaFoldDB" id="A0A482PM55"/>
<feature type="compositionally biased region" description="Basic and acidic residues" evidence="1">
    <location>
        <begin position="50"/>
        <end position="62"/>
    </location>
</feature>
<reference evidence="2" key="1">
    <citation type="submission" date="2019-03" db="EMBL/GenBank/DDBJ databases">
        <title>Complete genome sequence of enteropathogenic Citrobacter rodentium strain DBS100.</title>
        <authorList>
            <person name="Popov G."/>
            <person name="Fiebig A."/>
            <person name="Shideler S."/>
            <person name="Coombes B."/>
            <person name="Savchenko A."/>
        </authorList>
    </citation>
    <scope>NUCLEOTIDE SEQUENCE</scope>
    <source>
        <strain evidence="2">DBS100</strain>
    </source>
</reference>
<proteinExistence type="predicted"/>
<name>A0A482PM55_CITRO</name>